<dbReference type="AlphaFoldDB" id="A0A4Z2IC46"/>
<comment type="caution">
    <text evidence="1">The sequence shown here is derived from an EMBL/GenBank/DDBJ whole genome shotgun (WGS) entry which is preliminary data.</text>
</comment>
<evidence type="ECO:0000313" key="2">
    <source>
        <dbReference type="Proteomes" id="UP000314294"/>
    </source>
</evidence>
<dbReference type="Proteomes" id="UP000314294">
    <property type="component" value="Unassembled WGS sequence"/>
</dbReference>
<proteinExistence type="predicted"/>
<reference evidence="1 2" key="1">
    <citation type="submission" date="2019-03" db="EMBL/GenBank/DDBJ databases">
        <title>First draft genome of Liparis tanakae, snailfish: a comprehensive survey of snailfish specific genes.</title>
        <authorList>
            <person name="Kim W."/>
            <person name="Song I."/>
            <person name="Jeong J.-H."/>
            <person name="Kim D."/>
            <person name="Kim S."/>
            <person name="Ryu S."/>
            <person name="Song J.Y."/>
            <person name="Lee S.K."/>
        </authorList>
    </citation>
    <scope>NUCLEOTIDE SEQUENCE [LARGE SCALE GENOMIC DNA]</scope>
    <source>
        <tissue evidence="1">Muscle</tissue>
    </source>
</reference>
<dbReference type="EMBL" id="SRLO01000108">
    <property type="protein sequence ID" value="TNN74982.1"/>
    <property type="molecule type" value="Genomic_DNA"/>
</dbReference>
<accession>A0A4Z2IC46</accession>
<sequence length="89" mass="9801">METTTYCCNSRLGLGEGAIVQLPNYLGALVAYIIRKKVSYVRLVPRMNRFHQDYAVLAHCVPCIVPAVKIRGPGPDRNQDLITGEDSPG</sequence>
<organism evidence="1 2">
    <name type="scientific">Liparis tanakae</name>
    <name type="common">Tanaka's snailfish</name>
    <dbReference type="NCBI Taxonomy" id="230148"/>
    <lineage>
        <taxon>Eukaryota</taxon>
        <taxon>Metazoa</taxon>
        <taxon>Chordata</taxon>
        <taxon>Craniata</taxon>
        <taxon>Vertebrata</taxon>
        <taxon>Euteleostomi</taxon>
        <taxon>Actinopterygii</taxon>
        <taxon>Neopterygii</taxon>
        <taxon>Teleostei</taxon>
        <taxon>Neoteleostei</taxon>
        <taxon>Acanthomorphata</taxon>
        <taxon>Eupercaria</taxon>
        <taxon>Perciformes</taxon>
        <taxon>Cottioidei</taxon>
        <taxon>Cottales</taxon>
        <taxon>Liparidae</taxon>
        <taxon>Liparis</taxon>
    </lineage>
</organism>
<protein>
    <submittedName>
        <fullName evidence="1">Uncharacterized protein</fullName>
    </submittedName>
</protein>
<gene>
    <name evidence="1" type="ORF">EYF80_014727</name>
</gene>
<evidence type="ECO:0000313" key="1">
    <source>
        <dbReference type="EMBL" id="TNN74982.1"/>
    </source>
</evidence>
<keyword evidence="2" id="KW-1185">Reference proteome</keyword>
<name>A0A4Z2IC46_9TELE</name>